<proteinExistence type="inferred from homology"/>
<gene>
    <name evidence="4" type="ORF">DdX_20359</name>
</gene>
<dbReference type="CDD" id="cd06558">
    <property type="entry name" value="crotonase-like"/>
    <property type="match status" value="1"/>
</dbReference>
<dbReference type="PROSITE" id="PS00166">
    <property type="entry name" value="ENOYL_COA_HYDRATASE"/>
    <property type="match status" value="1"/>
</dbReference>
<dbReference type="PANTHER" id="PTHR11941:SF171">
    <property type="entry name" value="SD19268P"/>
    <property type="match status" value="1"/>
</dbReference>
<evidence type="ECO:0000313" key="5">
    <source>
        <dbReference type="Proteomes" id="UP001201812"/>
    </source>
</evidence>
<reference evidence="4" key="1">
    <citation type="submission" date="2022-01" db="EMBL/GenBank/DDBJ databases">
        <title>Genome Sequence Resource for Two Populations of Ditylenchus destructor, the Migratory Endoparasitic Phytonematode.</title>
        <authorList>
            <person name="Zhang H."/>
            <person name="Lin R."/>
            <person name="Xie B."/>
        </authorList>
    </citation>
    <scope>NUCLEOTIDE SEQUENCE</scope>
    <source>
        <strain evidence="4">BazhouSP</strain>
    </source>
</reference>
<keyword evidence="2" id="KW-0456">Lyase</keyword>
<sequence>MGDLSPEGNPISHHKGILDQGALAPHGLRSPLSPLQDFVHVIERRPLGAEKIMTRADERARVIPSYYTLVTSSPHNLPKRNNKKVSPSDSIGKVQTTLQPRPLKGQCFAVPLTMLEKGVPATAVKANSDMTPSIIDEIEPVFFEYKSGDYKGVIVGHLSCRRNRNALSYAMVKALNKRFDDIKSDRNARVLILKSDVLDVFCAGADLRERKTMTVDEIPVFVAKLQALMNKLADLPIPVIAAIDGVAIGGGLEMALACDIRISTPTSLMGLVETRLGVIPGAGGTQRLSRLLGIAKAKELIFTGTKLSGVKAAQLGLVNCAVEDPYSEALDMAKQILKGGPMAIRAAKMAIDRGFDVDLDSALIIEQEGYAQIVRTKDRVEGLKAFFEKRDPVYIGE</sequence>
<dbReference type="GO" id="GO:0006635">
    <property type="term" value="P:fatty acid beta-oxidation"/>
    <property type="evidence" value="ECO:0007669"/>
    <property type="project" value="TreeGrafter"/>
</dbReference>
<dbReference type="SUPFAM" id="SSF52096">
    <property type="entry name" value="ClpP/crotonase"/>
    <property type="match status" value="1"/>
</dbReference>
<dbReference type="Pfam" id="PF00378">
    <property type="entry name" value="ECH_1"/>
    <property type="match status" value="1"/>
</dbReference>
<dbReference type="InterPro" id="IPR014748">
    <property type="entry name" value="Enoyl-CoA_hydra_C"/>
</dbReference>
<dbReference type="Gene3D" id="1.10.12.10">
    <property type="entry name" value="Lyase 2-enoyl-coa Hydratase, Chain A, domain 2"/>
    <property type="match status" value="1"/>
</dbReference>
<dbReference type="PANTHER" id="PTHR11941">
    <property type="entry name" value="ENOYL-COA HYDRATASE-RELATED"/>
    <property type="match status" value="1"/>
</dbReference>
<dbReference type="FunFam" id="3.90.226.10:FF:000009">
    <property type="entry name" value="Carnitinyl-CoA dehydratase"/>
    <property type="match status" value="1"/>
</dbReference>
<dbReference type="GO" id="GO:0005739">
    <property type="term" value="C:mitochondrion"/>
    <property type="evidence" value="ECO:0007669"/>
    <property type="project" value="TreeGrafter"/>
</dbReference>
<dbReference type="Proteomes" id="UP001201812">
    <property type="component" value="Unassembled WGS sequence"/>
</dbReference>
<dbReference type="InterPro" id="IPR029045">
    <property type="entry name" value="ClpP/crotonase-like_dom_sf"/>
</dbReference>
<comment type="caution">
    <text evidence="4">The sequence shown here is derived from an EMBL/GenBank/DDBJ whole genome shotgun (WGS) entry which is preliminary data.</text>
</comment>
<evidence type="ECO:0000256" key="1">
    <source>
        <dbReference type="ARBA" id="ARBA00005254"/>
    </source>
</evidence>
<accession>A0AAD4MGD1</accession>
<organism evidence="4 5">
    <name type="scientific">Ditylenchus destructor</name>
    <dbReference type="NCBI Taxonomy" id="166010"/>
    <lineage>
        <taxon>Eukaryota</taxon>
        <taxon>Metazoa</taxon>
        <taxon>Ecdysozoa</taxon>
        <taxon>Nematoda</taxon>
        <taxon>Chromadorea</taxon>
        <taxon>Rhabditida</taxon>
        <taxon>Tylenchina</taxon>
        <taxon>Tylenchomorpha</taxon>
        <taxon>Sphaerularioidea</taxon>
        <taxon>Anguinidae</taxon>
        <taxon>Anguininae</taxon>
        <taxon>Ditylenchus</taxon>
    </lineage>
</organism>
<keyword evidence="5" id="KW-1185">Reference proteome</keyword>
<evidence type="ECO:0000256" key="2">
    <source>
        <dbReference type="ARBA" id="ARBA00023239"/>
    </source>
</evidence>
<dbReference type="InterPro" id="IPR001753">
    <property type="entry name" value="Enoyl-CoA_hydra/iso"/>
</dbReference>
<dbReference type="Gene3D" id="3.90.226.10">
    <property type="entry name" value="2-enoyl-CoA Hydratase, Chain A, domain 1"/>
    <property type="match status" value="1"/>
</dbReference>
<protein>
    <submittedName>
        <fullName evidence="4">Enoyl-CoA hydratase/isomerase domain-containing protein</fullName>
    </submittedName>
</protein>
<dbReference type="FunFam" id="1.10.12.10:FF:000001">
    <property type="entry name" value="Probable enoyl-CoA hydratase, mitochondrial"/>
    <property type="match status" value="1"/>
</dbReference>
<name>A0AAD4MGD1_9BILA</name>
<evidence type="ECO:0000256" key="3">
    <source>
        <dbReference type="RuleBase" id="RU003707"/>
    </source>
</evidence>
<comment type="similarity">
    <text evidence="1 3">Belongs to the enoyl-CoA hydratase/isomerase family.</text>
</comment>
<dbReference type="InterPro" id="IPR018376">
    <property type="entry name" value="Enoyl-CoA_hyd/isom_CS"/>
</dbReference>
<dbReference type="GO" id="GO:0004300">
    <property type="term" value="F:enoyl-CoA hydratase activity"/>
    <property type="evidence" value="ECO:0007669"/>
    <property type="project" value="UniProtKB-ARBA"/>
</dbReference>
<dbReference type="AlphaFoldDB" id="A0AAD4MGD1"/>
<evidence type="ECO:0000313" key="4">
    <source>
        <dbReference type="EMBL" id="KAI1693970.1"/>
    </source>
</evidence>
<dbReference type="EMBL" id="JAKKPZ010000565">
    <property type="protein sequence ID" value="KAI1693970.1"/>
    <property type="molecule type" value="Genomic_DNA"/>
</dbReference>